<keyword evidence="2" id="KW-0472">Membrane</keyword>
<dbReference type="OrthoDB" id="4221766at2759"/>
<evidence type="ECO:0000256" key="1">
    <source>
        <dbReference type="ARBA" id="ARBA00035112"/>
    </source>
</evidence>
<reference evidence="3 4" key="1">
    <citation type="submission" date="2015-04" db="EMBL/GenBank/DDBJ databases">
        <authorList>
            <person name="Heijne W.H."/>
            <person name="Fedorova N.D."/>
            <person name="Nierman W.C."/>
            <person name="Vollebregt A.W."/>
            <person name="Zhao Z."/>
            <person name="Wu L."/>
            <person name="Kumar M."/>
            <person name="Stam H."/>
            <person name="van den Berg M.A."/>
            <person name="Pel H.J."/>
        </authorList>
    </citation>
    <scope>NUCLEOTIDE SEQUENCE [LARGE SCALE GENOMIC DNA]</scope>
    <source>
        <strain evidence="3 4">CBS 393.64</strain>
    </source>
</reference>
<keyword evidence="4" id="KW-1185">Reference proteome</keyword>
<dbReference type="PANTHER" id="PTHR33365">
    <property type="entry name" value="YALI0B05434P"/>
    <property type="match status" value="1"/>
</dbReference>
<evidence type="ECO:0000313" key="4">
    <source>
        <dbReference type="Proteomes" id="UP000053958"/>
    </source>
</evidence>
<keyword evidence="2" id="KW-1133">Transmembrane helix</keyword>
<comment type="similarity">
    <text evidence="1">Belongs to the ustYa family.</text>
</comment>
<protein>
    <recommendedName>
        <fullName evidence="5">Tat pathway signal sequence</fullName>
    </recommendedName>
</protein>
<sequence>MRRLSLLRLRPRLCLFPRYRLVQDTDGDDELEKQQAARSLVHTYSPYWLWANAALFGLSIVVFAVSLWLHLASRKPNFLLKQISMPSPVLDDVEIKIQPKRMDATLLESSPLSIFRQEPSDEVDHAWRQLGDTRPIPLTREQVLAIGKDPQQAVRIPESWGLGPDMYAGRIDVFHQIHCLDSLRREAYFEHYYGSKYPGGFNDTTPMHRLHLSHCVYLLLQNILCNANTDVYTHFWTDTLHHPFPDFNIHHQCRDFEAVRDWQNRHALDEEAFVALRRPDDYGPPHVMSHRFKEVHGFFRNHEDYGQDVDGEIG</sequence>
<accession>A0A0F4YXC2</accession>
<organism evidence="3 4">
    <name type="scientific">Rasamsonia emersonii (strain ATCC 16479 / CBS 393.64 / IMI 116815)</name>
    <dbReference type="NCBI Taxonomy" id="1408163"/>
    <lineage>
        <taxon>Eukaryota</taxon>
        <taxon>Fungi</taxon>
        <taxon>Dikarya</taxon>
        <taxon>Ascomycota</taxon>
        <taxon>Pezizomycotina</taxon>
        <taxon>Eurotiomycetes</taxon>
        <taxon>Eurotiomycetidae</taxon>
        <taxon>Eurotiales</taxon>
        <taxon>Trichocomaceae</taxon>
        <taxon>Rasamsonia</taxon>
    </lineage>
</organism>
<feature type="transmembrane region" description="Helical" evidence="2">
    <location>
        <begin position="47"/>
        <end position="71"/>
    </location>
</feature>
<dbReference type="PANTHER" id="PTHR33365:SF14">
    <property type="entry name" value="TAT PATHWAY SIGNAL SEQUENCE"/>
    <property type="match status" value="1"/>
</dbReference>
<dbReference type="Pfam" id="PF11807">
    <property type="entry name" value="UstYa"/>
    <property type="match status" value="1"/>
</dbReference>
<dbReference type="RefSeq" id="XP_013329569.1">
    <property type="nucleotide sequence ID" value="XM_013474115.1"/>
</dbReference>
<evidence type="ECO:0008006" key="5">
    <source>
        <dbReference type="Google" id="ProtNLM"/>
    </source>
</evidence>
<dbReference type="EMBL" id="LASV01000117">
    <property type="protein sequence ID" value="KKA22957.1"/>
    <property type="molecule type" value="Genomic_DNA"/>
</dbReference>
<name>A0A0F4YXC2_RASE3</name>
<dbReference type="AlphaFoldDB" id="A0A0F4YXC2"/>
<dbReference type="STRING" id="1408163.A0A0F4YXC2"/>
<gene>
    <name evidence="3" type="ORF">T310_3008</name>
</gene>
<evidence type="ECO:0000256" key="2">
    <source>
        <dbReference type="SAM" id="Phobius"/>
    </source>
</evidence>
<comment type="caution">
    <text evidence="3">The sequence shown here is derived from an EMBL/GenBank/DDBJ whole genome shotgun (WGS) entry which is preliminary data.</text>
</comment>
<dbReference type="InterPro" id="IPR021765">
    <property type="entry name" value="UstYa-like"/>
</dbReference>
<proteinExistence type="inferred from homology"/>
<dbReference type="Proteomes" id="UP000053958">
    <property type="component" value="Unassembled WGS sequence"/>
</dbReference>
<dbReference type="GO" id="GO:0043386">
    <property type="term" value="P:mycotoxin biosynthetic process"/>
    <property type="evidence" value="ECO:0007669"/>
    <property type="project" value="InterPro"/>
</dbReference>
<dbReference type="GeneID" id="25315359"/>
<keyword evidence="2" id="KW-0812">Transmembrane</keyword>
<evidence type="ECO:0000313" key="3">
    <source>
        <dbReference type="EMBL" id="KKA22957.1"/>
    </source>
</evidence>